<feature type="binding site" evidence="9">
    <location>
        <position position="76"/>
    </location>
    <ligand>
        <name>Mg(2+)</name>
        <dbReference type="ChEBI" id="CHEBI:18420"/>
    </ligand>
</feature>
<evidence type="ECO:0000256" key="3">
    <source>
        <dbReference type="ARBA" id="ARBA00022723"/>
    </source>
</evidence>
<dbReference type="CDD" id="cd00564">
    <property type="entry name" value="TMP_TenI"/>
    <property type="match status" value="1"/>
</dbReference>
<evidence type="ECO:0000256" key="5">
    <source>
        <dbReference type="ARBA" id="ARBA00022977"/>
    </source>
</evidence>
<feature type="binding site" evidence="9">
    <location>
        <position position="75"/>
    </location>
    <ligand>
        <name>4-amino-2-methyl-5-(diphosphooxymethyl)pyrimidine</name>
        <dbReference type="ChEBI" id="CHEBI:57841"/>
    </ligand>
</feature>
<feature type="binding site" evidence="9">
    <location>
        <position position="175"/>
    </location>
    <ligand>
        <name>2-[(2R,5Z)-2-carboxy-4-methylthiazol-5(2H)-ylidene]ethyl phosphate</name>
        <dbReference type="ChEBI" id="CHEBI:62899"/>
    </ligand>
</feature>
<comment type="catalytic activity">
    <reaction evidence="6 9 10">
        <text>4-methyl-5-(2-phosphooxyethyl)-thiazole + 4-amino-2-methyl-5-(diphosphooxymethyl)pyrimidine + H(+) = thiamine phosphate + diphosphate</text>
        <dbReference type="Rhea" id="RHEA:22328"/>
        <dbReference type="ChEBI" id="CHEBI:15378"/>
        <dbReference type="ChEBI" id="CHEBI:33019"/>
        <dbReference type="ChEBI" id="CHEBI:37575"/>
        <dbReference type="ChEBI" id="CHEBI:57841"/>
        <dbReference type="ChEBI" id="CHEBI:58296"/>
        <dbReference type="EC" id="2.5.1.3"/>
    </reaction>
</comment>
<dbReference type="Proteomes" id="UP000306236">
    <property type="component" value="Unassembled WGS sequence"/>
</dbReference>
<comment type="function">
    <text evidence="9">Condenses 4-methyl-5-(beta-hydroxyethyl)thiazole monophosphate (THZ-P) and 2-methyl-4-amino-5-hydroxymethyl pyrimidine pyrophosphate (HMP-PP) to form thiamine monophosphate (TMP).</text>
</comment>
<comment type="caution">
    <text evidence="9">Lacks conserved residue(s) required for the propagation of feature annotation.</text>
</comment>
<comment type="catalytic activity">
    <reaction evidence="8 9 10">
        <text>2-[(2R,5Z)-2-carboxy-4-methylthiazol-5(2H)-ylidene]ethyl phosphate + 4-amino-2-methyl-5-(diphosphooxymethyl)pyrimidine + 2 H(+) = thiamine phosphate + CO2 + diphosphate</text>
        <dbReference type="Rhea" id="RHEA:47844"/>
        <dbReference type="ChEBI" id="CHEBI:15378"/>
        <dbReference type="ChEBI" id="CHEBI:16526"/>
        <dbReference type="ChEBI" id="CHEBI:33019"/>
        <dbReference type="ChEBI" id="CHEBI:37575"/>
        <dbReference type="ChEBI" id="CHEBI:57841"/>
        <dbReference type="ChEBI" id="CHEBI:62899"/>
        <dbReference type="EC" id="2.5.1.3"/>
    </reaction>
</comment>
<feature type="domain" description="Thiamine phosphate synthase/TenI" evidence="12">
    <location>
        <begin position="13"/>
        <end position="198"/>
    </location>
</feature>
<evidence type="ECO:0000256" key="1">
    <source>
        <dbReference type="ARBA" id="ARBA00005165"/>
    </source>
</evidence>
<sequence length="219" mass="23136">MATTAALLSQAQLYVCTDSQGLTLTAFEDWASLVYEAGVDIIQLRDKGMEAARELEYFAALRAAATRHGKLFAANDRADLAQLAQTSVLHLGQGDIPLPAARQLVQPGVLLGQSTNSVEQAERAMHSLADYYCIGPVWPTPTKPGRAATGLDVVSQVAQRAASIAPNKPWFAIGGIDVSNVAQVVEAGATRVVVVRAVTHAADPAEAARQLKAQLPRLG</sequence>
<evidence type="ECO:0000313" key="13">
    <source>
        <dbReference type="EMBL" id="THJ34991.1"/>
    </source>
</evidence>
<dbReference type="Pfam" id="PF02581">
    <property type="entry name" value="TMP-TENI"/>
    <property type="match status" value="1"/>
</dbReference>
<dbReference type="EMBL" id="SSWX01000005">
    <property type="protein sequence ID" value="THJ34991.1"/>
    <property type="molecule type" value="Genomic_DNA"/>
</dbReference>
<feature type="binding site" evidence="9">
    <location>
        <position position="114"/>
    </location>
    <ligand>
        <name>4-amino-2-methyl-5-(diphosphooxymethyl)pyrimidine</name>
        <dbReference type="ChEBI" id="CHEBI:57841"/>
    </ligand>
</feature>
<feature type="binding site" evidence="9">
    <location>
        <position position="143"/>
    </location>
    <ligand>
        <name>4-amino-2-methyl-5-(diphosphooxymethyl)pyrimidine</name>
        <dbReference type="ChEBI" id="CHEBI:57841"/>
    </ligand>
</feature>
<dbReference type="GO" id="GO:0004789">
    <property type="term" value="F:thiamine-phosphate diphosphorylase activity"/>
    <property type="evidence" value="ECO:0007669"/>
    <property type="project" value="UniProtKB-UniRule"/>
</dbReference>
<keyword evidence="2 9" id="KW-0808">Transferase</keyword>
<gene>
    <name evidence="9" type="primary">thiE</name>
    <name evidence="13" type="ORF">E8K88_05240</name>
</gene>
<keyword evidence="4 9" id="KW-0460">Magnesium</keyword>
<dbReference type="HAMAP" id="MF_00097">
    <property type="entry name" value="TMP_synthase"/>
    <property type="match status" value="1"/>
</dbReference>
<dbReference type="GO" id="GO:0009229">
    <property type="term" value="P:thiamine diphosphate biosynthetic process"/>
    <property type="evidence" value="ECO:0007669"/>
    <property type="project" value="UniProtKB-UniRule"/>
</dbReference>
<organism evidence="13 14">
    <name type="scientific">Lampropedia aestuarii</name>
    <dbReference type="NCBI Taxonomy" id="2562762"/>
    <lineage>
        <taxon>Bacteria</taxon>
        <taxon>Pseudomonadati</taxon>
        <taxon>Pseudomonadota</taxon>
        <taxon>Betaproteobacteria</taxon>
        <taxon>Burkholderiales</taxon>
        <taxon>Comamonadaceae</taxon>
        <taxon>Lampropedia</taxon>
    </lineage>
</organism>
<name>A0A4S5BV13_9BURK</name>
<evidence type="ECO:0000256" key="2">
    <source>
        <dbReference type="ARBA" id="ARBA00022679"/>
    </source>
</evidence>
<evidence type="ECO:0000256" key="6">
    <source>
        <dbReference type="ARBA" id="ARBA00047334"/>
    </source>
</evidence>
<dbReference type="PANTHER" id="PTHR20857:SF15">
    <property type="entry name" value="THIAMINE-PHOSPHATE SYNTHASE"/>
    <property type="match status" value="1"/>
</dbReference>
<dbReference type="GO" id="GO:0005737">
    <property type="term" value="C:cytoplasm"/>
    <property type="evidence" value="ECO:0007669"/>
    <property type="project" value="TreeGrafter"/>
</dbReference>
<feature type="binding site" evidence="9">
    <location>
        <position position="95"/>
    </location>
    <ligand>
        <name>Mg(2+)</name>
        <dbReference type="ChEBI" id="CHEBI:18420"/>
    </ligand>
</feature>
<comment type="cofactor">
    <cofactor evidence="9">
        <name>Mg(2+)</name>
        <dbReference type="ChEBI" id="CHEBI:18420"/>
    </cofactor>
    <text evidence="9">Binds 1 Mg(2+) ion per subunit.</text>
</comment>
<evidence type="ECO:0000259" key="12">
    <source>
        <dbReference type="Pfam" id="PF02581"/>
    </source>
</evidence>
<reference evidence="13 14" key="1">
    <citation type="submission" date="2019-04" db="EMBL/GenBank/DDBJ databases">
        <title>Lampropedia sp YIM MLB12 draf genome.</title>
        <authorList>
            <person name="Wang Y.-X."/>
        </authorList>
    </citation>
    <scope>NUCLEOTIDE SEQUENCE [LARGE SCALE GENOMIC DNA]</scope>
    <source>
        <strain evidence="13 14">YIM MLB12</strain>
    </source>
</reference>
<dbReference type="InterPro" id="IPR036206">
    <property type="entry name" value="ThiamineP_synth_sf"/>
</dbReference>
<comment type="similarity">
    <text evidence="9 10">Belongs to the thiamine-phosphate synthase family.</text>
</comment>
<dbReference type="InterPro" id="IPR013785">
    <property type="entry name" value="Aldolase_TIM"/>
</dbReference>
<proteinExistence type="inferred from homology"/>
<dbReference type="Gene3D" id="3.20.20.70">
    <property type="entry name" value="Aldolase class I"/>
    <property type="match status" value="1"/>
</dbReference>
<dbReference type="InterPro" id="IPR034291">
    <property type="entry name" value="TMP_synthase"/>
</dbReference>
<dbReference type="AlphaFoldDB" id="A0A4S5BV13"/>
<dbReference type="GO" id="GO:0009228">
    <property type="term" value="P:thiamine biosynthetic process"/>
    <property type="evidence" value="ECO:0007669"/>
    <property type="project" value="UniProtKB-KW"/>
</dbReference>
<evidence type="ECO:0000313" key="14">
    <source>
        <dbReference type="Proteomes" id="UP000306236"/>
    </source>
</evidence>
<dbReference type="GO" id="GO:0000287">
    <property type="term" value="F:magnesium ion binding"/>
    <property type="evidence" value="ECO:0007669"/>
    <property type="project" value="UniProtKB-UniRule"/>
</dbReference>
<comment type="pathway">
    <text evidence="1 9 11">Cofactor biosynthesis; thiamine diphosphate biosynthesis; thiamine phosphate from 4-amino-2-methyl-5-diphosphomethylpyrimidine and 4-methyl-5-(2-phosphoethyl)-thiazole: step 1/1.</text>
</comment>
<dbReference type="SUPFAM" id="SSF51391">
    <property type="entry name" value="Thiamin phosphate synthase"/>
    <property type="match status" value="1"/>
</dbReference>
<keyword evidence="5 9" id="KW-0784">Thiamine biosynthesis</keyword>
<dbReference type="EC" id="2.5.1.3" evidence="9"/>
<keyword evidence="14" id="KW-1185">Reference proteome</keyword>
<feature type="binding site" evidence="9">
    <location>
        <begin position="140"/>
        <end position="142"/>
    </location>
    <ligand>
        <name>2-[(2R,5Z)-2-carboxy-4-methylthiazol-5(2H)-ylidene]ethyl phosphate</name>
        <dbReference type="ChEBI" id="CHEBI:62899"/>
    </ligand>
</feature>
<evidence type="ECO:0000256" key="7">
    <source>
        <dbReference type="ARBA" id="ARBA00047851"/>
    </source>
</evidence>
<dbReference type="InterPro" id="IPR022998">
    <property type="entry name" value="ThiamineP_synth_TenI"/>
</dbReference>
<evidence type="ECO:0000256" key="11">
    <source>
        <dbReference type="RuleBase" id="RU004253"/>
    </source>
</evidence>
<evidence type="ECO:0000256" key="9">
    <source>
        <dbReference type="HAMAP-Rule" id="MF_00097"/>
    </source>
</evidence>
<dbReference type="OrthoDB" id="9810880at2"/>
<keyword evidence="3 9" id="KW-0479">Metal-binding</keyword>
<dbReference type="NCBIfam" id="TIGR00693">
    <property type="entry name" value="thiE"/>
    <property type="match status" value="1"/>
</dbReference>
<evidence type="ECO:0000256" key="8">
    <source>
        <dbReference type="ARBA" id="ARBA00047883"/>
    </source>
</evidence>
<dbReference type="PANTHER" id="PTHR20857">
    <property type="entry name" value="THIAMINE-PHOSPHATE PYROPHOSPHORYLASE"/>
    <property type="match status" value="1"/>
</dbReference>
<protein>
    <recommendedName>
        <fullName evidence="9">Thiamine-phosphate synthase</fullName>
        <shortName evidence="9">TP synthase</shortName>
        <shortName evidence="9">TPS</shortName>
        <ecNumber evidence="9">2.5.1.3</ecNumber>
    </recommendedName>
    <alternativeName>
        <fullName evidence="9">Thiamine-phosphate pyrophosphorylase</fullName>
        <shortName evidence="9">TMP pyrophosphorylase</shortName>
        <shortName evidence="9">TMP-PPase</shortName>
    </alternativeName>
</protein>
<evidence type="ECO:0000256" key="10">
    <source>
        <dbReference type="RuleBase" id="RU003826"/>
    </source>
</evidence>
<comment type="catalytic activity">
    <reaction evidence="7 9 10">
        <text>2-(2-carboxy-4-methylthiazol-5-yl)ethyl phosphate + 4-amino-2-methyl-5-(diphosphooxymethyl)pyrimidine + 2 H(+) = thiamine phosphate + CO2 + diphosphate</text>
        <dbReference type="Rhea" id="RHEA:47848"/>
        <dbReference type="ChEBI" id="CHEBI:15378"/>
        <dbReference type="ChEBI" id="CHEBI:16526"/>
        <dbReference type="ChEBI" id="CHEBI:33019"/>
        <dbReference type="ChEBI" id="CHEBI:37575"/>
        <dbReference type="ChEBI" id="CHEBI:57841"/>
        <dbReference type="ChEBI" id="CHEBI:62890"/>
        <dbReference type="EC" id="2.5.1.3"/>
    </reaction>
</comment>
<feature type="binding site" evidence="9">
    <location>
        <begin position="43"/>
        <end position="47"/>
    </location>
    <ligand>
        <name>4-amino-2-methyl-5-(diphosphooxymethyl)pyrimidine</name>
        <dbReference type="ChEBI" id="CHEBI:57841"/>
    </ligand>
</feature>
<comment type="caution">
    <text evidence="13">The sequence shown here is derived from an EMBL/GenBank/DDBJ whole genome shotgun (WGS) entry which is preliminary data.</text>
</comment>
<dbReference type="UniPathway" id="UPA00060">
    <property type="reaction ID" value="UER00141"/>
</dbReference>
<accession>A0A4S5BV13</accession>
<evidence type="ECO:0000256" key="4">
    <source>
        <dbReference type="ARBA" id="ARBA00022842"/>
    </source>
</evidence>